<dbReference type="AlphaFoldDB" id="G4TDV2"/>
<reference evidence="8 9" key="1">
    <citation type="journal article" date="2011" name="PLoS Pathog.">
        <title>Endophytic Life Strategies Decoded by Genome and Transcriptome Analyses of the Mutualistic Root Symbiont Piriformospora indica.</title>
        <authorList>
            <person name="Zuccaro A."/>
            <person name="Lahrmann U."/>
            <person name="Guldener U."/>
            <person name="Langen G."/>
            <person name="Pfiffi S."/>
            <person name="Biedenkopf D."/>
            <person name="Wong P."/>
            <person name="Samans B."/>
            <person name="Grimm C."/>
            <person name="Basiewicz M."/>
            <person name="Murat C."/>
            <person name="Martin F."/>
            <person name="Kogel K.H."/>
        </authorList>
    </citation>
    <scope>NUCLEOTIDE SEQUENCE [LARGE SCALE GENOMIC DNA]</scope>
    <source>
        <strain evidence="8 9">DSM 11827</strain>
    </source>
</reference>
<dbReference type="OrthoDB" id="3437016at2759"/>
<evidence type="ECO:0000313" key="8">
    <source>
        <dbReference type="EMBL" id="CCA69510.1"/>
    </source>
</evidence>
<dbReference type="InterPro" id="IPR011701">
    <property type="entry name" value="MFS"/>
</dbReference>
<dbReference type="GO" id="GO:0000329">
    <property type="term" value="C:fungal-type vacuole membrane"/>
    <property type="evidence" value="ECO:0007669"/>
    <property type="project" value="TreeGrafter"/>
</dbReference>
<keyword evidence="4 6" id="KW-1133">Transmembrane helix</keyword>
<feature type="transmembrane region" description="Helical" evidence="6">
    <location>
        <begin position="324"/>
        <end position="340"/>
    </location>
</feature>
<feature type="transmembrane region" description="Helical" evidence="6">
    <location>
        <begin position="128"/>
        <end position="147"/>
    </location>
</feature>
<dbReference type="PANTHER" id="PTHR23501:SF191">
    <property type="entry name" value="VACUOLAR BASIC AMINO ACID TRANSPORTER 4"/>
    <property type="match status" value="1"/>
</dbReference>
<dbReference type="FunCoup" id="G4TDV2">
    <property type="interactions" value="19"/>
</dbReference>
<feature type="transmembrane region" description="Helical" evidence="6">
    <location>
        <begin position="262"/>
        <end position="280"/>
    </location>
</feature>
<evidence type="ECO:0000256" key="6">
    <source>
        <dbReference type="SAM" id="Phobius"/>
    </source>
</evidence>
<dbReference type="InterPro" id="IPR020846">
    <property type="entry name" value="MFS_dom"/>
</dbReference>
<feature type="domain" description="Major facilitator superfamily (MFS) profile" evidence="7">
    <location>
        <begin position="35"/>
        <end position="511"/>
    </location>
</feature>
<keyword evidence="2" id="KW-0813">Transport</keyword>
<evidence type="ECO:0000313" key="9">
    <source>
        <dbReference type="Proteomes" id="UP000007148"/>
    </source>
</evidence>
<feature type="transmembrane region" description="Helical" evidence="6">
    <location>
        <begin position="103"/>
        <end position="122"/>
    </location>
</feature>
<keyword evidence="5 6" id="KW-0472">Membrane</keyword>
<dbReference type="GO" id="GO:0005886">
    <property type="term" value="C:plasma membrane"/>
    <property type="evidence" value="ECO:0007669"/>
    <property type="project" value="TreeGrafter"/>
</dbReference>
<accession>G4TDV2</accession>
<comment type="subcellular location">
    <subcellularLocation>
        <location evidence="1">Endomembrane system</location>
        <topology evidence="1">Multi-pass membrane protein</topology>
    </subcellularLocation>
</comment>
<feature type="transmembrane region" description="Helical" evidence="6">
    <location>
        <begin position="347"/>
        <end position="366"/>
    </location>
</feature>
<evidence type="ECO:0000256" key="4">
    <source>
        <dbReference type="ARBA" id="ARBA00022989"/>
    </source>
</evidence>
<keyword evidence="9" id="KW-1185">Reference proteome</keyword>
<dbReference type="Gene3D" id="1.20.1250.20">
    <property type="entry name" value="MFS general substrate transporter like domains"/>
    <property type="match status" value="2"/>
</dbReference>
<dbReference type="GO" id="GO:0012505">
    <property type="term" value="C:endomembrane system"/>
    <property type="evidence" value="ECO:0007669"/>
    <property type="project" value="UniProtKB-SubCell"/>
</dbReference>
<dbReference type="InterPro" id="IPR036259">
    <property type="entry name" value="MFS_trans_sf"/>
</dbReference>
<evidence type="ECO:0000256" key="1">
    <source>
        <dbReference type="ARBA" id="ARBA00004127"/>
    </source>
</evidence>
<feature type="transmembrane region" description="Helical" evidence="6">
    <location>
        <begin position="483"/>
        <end position="506"/>
    </location>
</feature>
<feature type="transmembrane region" description="Helical" evidence="6">
    <location>
        <begin position="231"/>
        <end position="250"/>
    </location>
</feature>
<dbReference type="Proteomes" id="UP000007148">
    <property type="component" value="Unassembled WGS sequence"/>
</dbReference>
<dbReference type="eggNOG" id="KOG0254">
    <property type="taxonomic scope" value="Eukaryota"/>
</dbReference>
<evidence type="ECO:0000256" key="5">
    <source>
        <dbReference type="ARBA" id="ARBA00023136"/>
    </source>
</evidence>
<evidence type="ECO:0000256" key="3">
    <source>
        <dbReference type="ARBA" id="ARBA00022692"/>
    </source>
</evidence>
<feature type="transmembrane region" description="Helical" evidence="6">
    <location>
        <begin position="386"/>
        <end position="405"/>
    </location>
</feature>
<name>G4TDV2_SERID</name>
<keyword evidence="3 6" id="KW-0812">Transmembrane</keyword>
<feature type="transmembrane region" description="Helical" evidence="6">
    <location>
        <begin position="191"/>
        <end position="211"/>
    </location>
</feature>
<dbReference type="EMBL" id="CAFZ01000056">
    <property type="protein sequence ID" value="CCA69510.1"/>
    <property type="molecule type" value="Genomic_DNA"/>
</dbReference>
<gene>
    <name evidence="8" type="ORF">PIIN_03410</name>
</gene>
<dbReference type="PANTHER" id="PTHR23501">
    <property type="entry name" value="MAJOR FACILITATOR SUPERFAMILY"/>
    <property type="match status" value="1"/>
</dbReference>
<dbReference type="InParanoid" id="G4TDV2"/>
<organism evidence="8 9">
    <name type="scientific">Serendipita indica (strain DSM 11827)</name>
    <name type="common">Root endophyte fungus</name>
    <name type="synonym">Piriformospora indica</name>
    <dbReference type="NCBI Taxonomy" id="1109443"/>
    <lineage>
        <taxon>Eukaryota</taxon>
        <taxon>Fungi</taxon>
        <taxon>Dikarya</taxon>
        <taxon>Basidiomycota</taxon>
        <taxon>Agaricomycotina</taxon>
        <taxon>Agaricomycetes</taxon>
        <taxon>Sebacinales</taxon>
        <taxon>Serendipitaceae</taxon>
        <taxon>Serendipita</taxon>
    </lineage>
</organism>
<dbReference type="PROSITE" id="PS50850">
    <property type="entry name" value="MFS"/>
    <property type="match status" value="1"/>
</dbReference>
<protein>
    <submittedName>
        <fullName evidence="8">Related to VBA1-Vacuolar Basic Amino acid transporter</fullName>
    </submittedName>
</protein>
<evidence type="ECO:0000259" key="7">
    <source>
        <dbReference type="PROSITE" id="PS50850"/>
    </source>
</evidence>
<dbReference type="HOGENOM" id="CLU_000960_22_3_1"/>
<comment type="caution">
    <text evidence="8">The sequence shown here is derived from an EMBL/GenBank/DDBJ whole genome shotgun (WGS) entry which is preliminary data.</text>
</comment>
<dbReference type="SUPFAM" id="SSF103473">
    <property type="entry name" value="MFS general substrate transporter"/>
    <property type="match status" value="1"/>
</dbReference>
<proteinExistence type="predicted"/>
<feature type="transmembrane region" description="Helical" evidence="6">
    <location>
        <begin position="33"/>
        <end position="56"/>
    </location>
</feature>
<feature type="transmembrane region" description="Helical" evidence="6">
    <location>
        <begin position="301"/>
        <end position="318"/>
    </location>
</feature>
<dbReference type="Pfam" id="PF07690">
    <property type="entry name" value="MFS_1"/>
    <property type="match status" value="1"/>
</dbReference>
<sequence length="512" mass="55262">MSSPTERDPLPPNHNAIGSSATNINAVSRPTLIWIRAAICIPVFLSAMDGTIAATLQQPIGESLELSYISYIASYVGASYLLSTCCFTPLYGRLSDIFGRKGAMLLALTLFTIGRLLCVTAPSMEALIAGRVIAGMGGGGVMTVSNITVTDLIPLRYRGLFQGLLNILLGAGVGLSGPLGDWISDNFCWRIAFGFQVPLLVLAAILVSIHVNIILPKAPLTLKQKLAKVDWLGSVTLVVAVSSILIGFSFQATEDLDWSDPLVWGPLVFSIFTFASFWLVEAKVSPEPVLPMRLLLSRTPLAVALTNFFGSVVSFSVLYNVPQYFMALALSVGSVGAGWVMRRPGKYWWVIIASTALSLFASIRIATWDQNQPSEFDFWFDVIPNGLGFAAMLTSTLIAIIACISRENMAVATGITYLFRTTGQVLGVSLSETLFQAILMKQLRERMPGPDASIIINTVRHNAGLVSYLEGAQLHAAVDSFAIALRVVFICQTALSLITMMCALPIEEKPLP</sequence>
<dbReference type="GO" id="GO:0015174">
    <property type="term" value="F:basic amino acid transmembrane transporter activity"/>
    <property type="evidence" value="ECO:0007669"/>
    <property type="project" value="TreeGrafter"/>
</dbReference>
<dbReference type="OMA" id="WILCASM"/>
<feature type="transmembrane region" description="Helical" evidence="6">
    <location>
        <begin position="68"/>
        <end position="91"/>
    </location>
</feature>
<evidence type="ECO:0000256" key="2">
    <source>
        <dbReference type="ARBA" id="ARBA00022448"/>
    </source>
</evidence>
<feature type="transmembrane region" description="Helical" evidence="6">
    <location>
        <begin position="159"/>
        <end position="179"/>
    </location>
</feature>